<evidence type="ECO:0000313" key="2">
    <source>
        <dbReference type="Proteomes" id="UP000269721"/>
    </source>
</evidence>
<keyword evidence="2" id="KW-1185">Reference proteome</keyword>
<protein>
    <submittedName>
        <fullName evidence="1">Uncharacterized protein</fullName>
    </submittedName>
</protein>
<name>A0A4P9VYB3_9FUNG</name>
<evidence type="ECO:0000313" key="1">
    <source>
        <dbReference type="EMBL" id="RKO84734.1"/>
    </source>
</evidence>
<sequence length="205" mass="22449">MEGVGRGGSELKKERWWVRIEDGGQRINDGIDGTATYKLIIKCGADPVSERETRTTDDDSDERASFGSGVLLPRVTGQFQLDIRCWKTLVPAWKQDYCCLQSKSSPAAMGPGTPANTAARNLFAIRLHSRLPWLFGEWRGRGICACIHTEMGVRLRASVTGPRAQFGGPGGHFLWALWVVRDAQQASNESGTRSAAAVEWTVISG</sequence>
<proteinExistence type="predicted"/>
<accession>A0A4P9VYB3</accession>
<dbReference type="Proteomes" id="UP000269721">
    <property type="component" value="Unassembled WGS sequence"/>
</dbReference>
<dbReference type="EMBL" id="KZ999784">
    <property type="protein sequence ID" value="RKO84734.1"/>
    <property type="molecule type" value="Genomic_DNA"/>
</dbReference>
<gene>
    <name evidence="1" type="ORF">BDK51DRAFT_52070</name>
</gene>
<dbReference type="AlphaFoldDB" id="A0A4P9VYB3"/>
<organism evidence="1 2">
    <name type="scientific">Blyttiomyces helicus</name>
    <dbReference type="NCBI Taxonomy" id="388810"/>
    <lineage>
        <taxon>Eukaryota</taxon>
        <taxon>Fungi</taxon>
        <taxon>Fungi incertae sedis</taxon>
        <taxon>Chytridiomycota</taxon>
        <taxon>Chytridiomycota incertae sedis</taxon>
        <taxon>Chytridiomycetes</taxon>
        <taxon>Chytridiomycetes incertae sedis</taxon>
        <taxon>Blyttiomyces</taxon>
    </lineage>
</organism>
<reference evidence="2" key="1">
    <citation type="journal article" date="2018" name="Nat. Microbiol.">
        <title>Leveraging single-cell genomics to expand the fungal tree of life.</title>
        <authorList>
            <person name="Ahrendt S.R."/>
            <person name="Quandt C.A."/>
            <person name="Ciobanu D."/>
            <person name="Clum A."/>
            <person name="Salamov A."/>
            <person name="Andreopoulos B."/>
            <person name="Cheng J.F."/>
            <person name="Woyke T."/>
            <person name="Pelin A."/>
            <person name="Henrissat B."/>
            <person name="Reynolds N.K."/>
            <person name="Benny G.L."/>
            <person name="Smith M.E."/>
            <person name="James T.Y."/>
            <person name="Grigoriev I.V."/>
        </authorList>
    </citation>
    <scope>NUCLEOTIDE SEQUENCE [LARGE SCALE GENOMIC DNA]</scope>
</reference>